<dbReference type="Proteomes" id="UP000503349">
    <property type="component" value="Chromosome 4"/>
</dbReference>
<reference evidence="2" key="2">
    <citation type="submission" date="2019-02" db="EMBL/GenBank/DDBJ databases">
        <title>Opniocepnalus argus Var Kimnra genome.</title>
        <authorList>
            <person name="Zhou C."/>
            <person name="Xiao S."/>
        </authorList>
    </citation>
    <scope>NUCLEOTIDE SEQUENCE [LARGE SCALE GENOMIC DNA]</scope>
</reference>
<organism evidence="1 2">
    <name type="scientific">Channa argus</name>
    <name type="common">Northern snakehead</name>
    <name type="synonym">Ophicephalus argus</name>
    <dbReference type="NCBI Taxonomy" id="215402"/>
    <lineage>
        <taxon>Eukaryota</taxon>
        <taxon>Metazoa</taxon>
        <taxon>Chordata</taxon>
        <taxon>Craniata</taxon>
        <taxon>Vertebrata</taxon>
        <taxon>Euteleostomi</taxon>
        <taxon>Actinopterygii</taxon>
        <taxon>Neopterygii</taxon>
        <taxon>Teleostei</taxon>
        <taxon>Neoteleostei</taxon>
        <taxon>Acanthomorphata</taxon>
        <taxon>Anabantaria</taxon>
        <taxon>Anabantiformes</taxon>
        <taxon>Channoidei</taxon>
        <taxon>Channidae</taxon>
        <taxon>Channa</taxon>
    </lineage>
</organism>
<protein>
    <submittedName>
        <fullName evidence="1">Uncharacterized protein</fullName>
    </submittedName>
</protein>
<dbReference type="AlphaFoldDB" id="A0A6G1PFS2"/>
<gene>
    <name evidence="1" type="ORF">EXN66_Car004843</name>
</gene>
<proteinExistence type="predicted"/>
<reference evidence="1 2" key="1">
    <citation type="submission" date="2019-02" db="EMBL/GenBank/DDBJ databases">
        <title>Opniocepnalus argus genome.</title>
        <authorList>
            <person name="Zhou C."/>
            <person name="Xiao S."/>
        </authorList>
    </citation>
    <scope>NUCLEOTIDE SEQUENCE [LARGE SCALE GENOMIC DNA]</scope>
    <source>
        <strain evidence="1">OARG1902GOOAL</strain>
        <tissue evidence="1">Muscle</tissue>
    </source>
</reference>
<keyword evidence="2" id="KW-1185">Reference proteome</keyword>
<accession>A0A6G1PFS2</accession>
<sequence>MNERDRVYAISACECMFVCVNRYPSTICPGISEWQLKQHGHRQTQTVSHQ</sequence>
<dbReference type="EMBL" id="CM015715">
    <property type="protein sequence ID" value="KAF3689171.1"/>
    <property type="molecule type" value="Genomic_DNA"/>
</dbReference>
<evidence type="ECO:0000313" key="2">
    <source>
        <dbReference type="Proteomes" id="UP000503349"/>
    </source>
</evidence>
<evidence type="ECO:0000313" key="1">
    <source>
        <dbReference type="EMBL" id="KAF3689171.1"/>
    </source>
</evidence>
<name>A0A6G1PFS2_CHAAH</name>